<name>A0AAD6GAQ1_9EURO</name>
<keyword evidence="2" id="KW-1185">Reference proteome</keyword>
<accession>A0AAD6GAQ1</accession>
<dbReference type="AlphaFoldDB" id="A0AAD6GAQ1"/>
<evidence type="ECO:0000313" key="2">
    <source>
        <dbReference type="Proteomes" id="UP001220324"/>
    </source>
</evidence>
<sequence>MSPTRDTVPDYSGHWQLVDFVPKLQDVDDWVTWNRAFIMGITAIDPRFKEIIDGKLTASHLHPDECSSVGFLSVDESGSPYDITEKEIAFSHAPVFEEPRAFAQLNAMGSILLRMTLGPLPTQLISDTPDLKAAYQALSREFGRHNGICNEECCNEMFHWMRIKFQNYDDPCQFIRVWKAALNGLLVDHDLELETIFDLFLKAIRDHDGVEDFLRFLQFDHSSMEMVYRQFMQHVPFSDI</sequence>
<protein>
    <submittedName>
        <fullName evidence="1">Uncharacterized protein</fullName>
    </submittedName>
</protein>
<proteinExistence type="predicted"/>
<evidence type="ECO:0000313" key="1">
    <source>
        <dbReference type="EMBL" id="KAJ5525933.1"/>
    </source>
</evidence>
<dbReference type="Proteomes" id="UP001220324">
    <property type="component" value="Unassembled WGS sequence"/>
</dbReference>
<reference evidence="1 2" key="1">
    <citation type="journal article" date="2023" name="IMA Fungus">
        <title>Comparative genomic study of the Penicillium genus elucidates a diverse pangenome and 15 lateral gene transfer events.</title>
        <authorList>
            <person name="Petersen C."/>
            <person name="Sorensen T."/>
            <person name="Nielsen M.R."/>
            <person name="Sondergaard T.E."/>
            <person name="Sorensen J.L."/>
            <person name="Fitzpatrick D.A."/>
            <person name="Frisvad J.C."/>
            <person name="Nielsen K.L."/>
        </authorList>
    </citation>
    <scope>NUCLEOTIDE SEQUENCE [LARGE SCALE GENOMIC DNA]</scope>
    <source>
        <strain evidence="1 2">IBT 35679</strain>
    </source>
</reference>
<comment type="caution">
    <text evidence="1">The sequence shown here is derived from an EMBL/GenBank/DDBJ whole genome shotgun (WGS) entry which is preliminary data.</text>
</comment>
<organism evidence="1 2">
    <name type="scientific">Penicillium frequentans</name>
    <dbReference type="NCBI Taxonomy" id="3151616"/>
    <lineage>
        <taxon>Eukaryota</taxon>
        <taxon>Fungi</taxon>
        <taxon>Dikarya</taxon>
        <taxon>Ascomycota</taxon>
        <taxon>Pezizomycotina</taxon>
        <taxon>Eurotiomycetes</taxon>
        <taxon>Eurotiomycetidae</taxon>
        <taxon>Eurotiales</taxon>
        <taxon>Aspergillaceae</taxon>
        <taxon>Penicillium</taxon>
    </lineage>
</organism>
<dbReference type="EMBL" id="JAQIZZ010000008">
    <property type="protein sequence ID" value="KAJ5525933.1"/>
    <property type="molecule type" value="Genomic_DNA"/>
</dbReference>
<gene>
    <name evidence="1" type="ORF">N7494_012583</name>
</gene>